<dbReference type="InterPro" id="IPR029058">
    <property type="entry name" value="AB_hydrolase_fold"/>
</dbReference>
<gene>
    <name evidence="4" type="ordered locus">Psta_1917</name>
</gene>
<protein>
    <submittedName>
        <fullName evidence="4">Phospholipase/Carboxylesterase</fullName>
    </submittedName>
</protein>
<dbReference type="InterPro" id="IPR050955">
    <property type="entry name" value="Plant_Biomass_Hydrol_Est"/>
</dbReference>
<evidence type="ECO:0000313" key="4">
    <source>
        <dbReference type="EMBL" id="ADB16591.1"/>
    </source>
</evidence>
<keyword evidence="1" id="KW-0732">Signal</keyword>
<dbReference type="InterPro" id="IPR003140">
    <property type="entry name" value="PLipase/COase/thioEstase"/>
</dbReference>
<dbReference type="Proteomes" id="UP000001887">
    <property type="component" value="Chromosome"/>
</dbReference>
<keyword evidence="5" id="KW-1185">Reference proteome</keyword>
<dbReference type="eggNOG" id="COG4099">
    <property type="taxonomic scope" value="Bacteria"/>
</dbReference>
<organism evidence="4 5">
    <name type="scientific">Pirellula staleyi (strain ATCC 27377 / DSM 6068 / ICPB 4128)</name>
    <name type="common">Pirella staleyi</name>
    <dbReference type="NCBI Taxonomy" id="530564"/>
    <lineage>
        <taxon>Bacteria</taxon>
        <taxon>Pseudomonadati</taxon>
        <taxon>Planctomycetota</taxon>
        <taxon>Planctomycetia</taxon>
        <taxon>Pirellulales</taxon>
        <taxon>Pirellulaceae</taxon>
        <taxon>Pirellula</taxon>
    </lineage>
</organism>
<evidence type="ECO:0000313" key="5">
    <source>
        <dbReference type="Proteomes" id="UP000001887"/>
    </source>
</evidence>
<dbReference type="GO" id="GO:0016787">
    <property type="term" value="F:hydrolase activity"/>
    <property type="evidence" value="ECO:0007669"/>
    <property type="project" value="InterPro"/>
</dbReference>
<dbReference type="PANTHER" id="PTHR43037">
    <property type="entry name" value="UNNAMED PRODUCT-RELATED"/>
    <property type="match status" value="1"/>
</dbReference>
<evidence type="ECO:0000256" key="1">
    <source>
        <dbReference type="ARBA" id="ARBA00022729"/>
    </source>
</evidence>
<evidence type="ECO:0000256" key="2">
    <source>
        <dbReference type="SAM" id="MobiDB-lite"/>
    </source>
</evidence>
<reference evidence="4 5" key="1">
    <citation type="journal article" date="2009" name="Stand. Genomic Sci.">
        <title>Complete genome sequence of Pirellula staleyi type strain (ATCC 27377).</title>
        <authorList>
            <person name="Clum A."/>
            <person name="Tindall B.J."/>
            <person name="Sikorski J."/>
            <person name="Ivanova N."/>
            <person name="Mavrommatis K."/>
            <person name="Lucas S."/>
            <person name="Glavina del Rio T."/>
            <person name="Nolan M."/>
            <person name="Chen F."/>
            <person name="Tice H."/>
            <person name="Pitluck S."/>
            <person name="Cheng J.F."/>
            <person name="Chertkov O."/>
            <person name="Brettin T."/>
            <person name="Han C."/>
            <person name="Detter J.C."/>
            <person name="Kuske C."/>
            <person name="Bruce D."/>
            <person name="Goodwin L."/>
            <person name="Ovchinikova G."/>
            <person name="Pati A."/>
            <person name="Mikhailova N."/>
            <person name="Chen A."/>
            <person name="Palaniappan K."/>
            <person name="Land M."/>
            <person name="Hauser L."/>
            <person name="Chang Y.J."/>
            <person name="Jeffries C.D."/>
            <person name="Chain P."/>
            <person name="Rohde M."/>
            <person name="Goker M."/>
            <person name="Bristow J."/>
            <person name="Eisen J.A."/>
            <person name="Markowitz V."/>
            <person name="Hugenholtz P."/>
            <person name="Kyrpides N.C."/>
            <person name="Klenk H.P."/>
            <person name="Lapidus A."/>
        </authorList>
    </citation>
    <scope>NUCLEOTIDE SEQUENCE [LARGE SCALE GENOMIC DNA]</scope>
    <source>
        <strain evidence="5">ATCC 27377 / DSM 6068 / ICPB 4128</strain>
    </source>
</reference>
<feature type="domain" description="Phospholipase/carboxylesterase/thioesterase" evidence="3">
    <location>
        <begin position="50"/>
        <end position="239"/>
    </location>
</feature>
<dbReference type="Pfam" id="PF02230">
    <property type="entry name" value="Abhydrolase_2"/>
    <property type="match status" value="1"/>
</dbReference>
<dbReference type="HOGENOM" id="CLU_064094_1_0_0"/>
<dbReference type="KEGG" id="psl:Psta_1917"/>
<evidence type="ECO:0000259" key="3">
    <source>
        <dbReference type="Pfam" id="PF02230"/>
    </source>
</evidence>
<accession>D2QZV8</accession>
<dbReference type="STRING" id="530564.Psta_1917"/>
<sequence>MAMFAAGSARAEDQSTSAPPKNPLDAFETNVYAASDGKSLNFRQLNPIKVEEGKKYPLVIFLHGAGERGDDNQVQLKHGMDKFASPAVREKYPCYVIAPQCPAGEQWVNVPWSADKHKNPEKPSGAMGRVFEVVDAYVKNLPVDADRIYITGLSMGGYGTWDAIARRPHFFAAAIPICGGGDSSDVSAYKSLPIWAFHGDKDTAVKVERTRDMIAALKKAGGDPKYTEYPGVGHNSWTETYNNDDVIAWLFSQKREAKKQ</sequence>
<feature type="region of interest" description="Disordered" evidence="2">
    <location>
        <begin position="1"/>
        <end position="25"/>
    </location>
</feature>
<dbReference type="EMBL" id="CP001848">
    <property type="protein sequence ID" value="ADB16591.1"/>
    <property type="molecule type" value="Genomic_DNA"/>
</dbReference>
<dbReference type="SUPFAM" id="SSF53474">
    <property type="entry name" value="alpha/beta-Hydrolases"/>
    <property type="match status" value="1"/>
</dbReference>
<proteinExistence type="predicted"/>
<dbReference type="Gene3D" id="3.40.50.1820">
    <property type="entry name" value="alpha/beta hydrolase"/>
    <property type="match status" value="1"/>
</dbReference>
<dbReference type="AlphaFoldDB" id="D2QZV8"/>
<name>D2QZV8_PIRSD</name>
<dbReference type="PANTHER" id="PTHR43037:SF1">
    <property type="entry name" value="BLL1128 PROTEIN"/>
    <property type="match status" value="1"/>
</dbReference>